<accession>A0A4Z2EN69</accession>
<name>A0A4Z2EN69_9TELE</name>
<feature type="compositionally biased region" description="Basic and acidic residues" evidence="1">
    <location>
        <begin position="69"/>
        <end position="94"/>
    </location>
</feature>
<feature type="compositionally biased region" description="Basic and acidic residues" evidence="1">
    <location>
        <begin position="168"/>
        <end position="210"/>
    </location>
</feature>
<evidence type="ECO:0000256" key="1">
    <source>
        <dbReference type="SAM" id="MobiDB-lite"/>
    </source>
</evidence>
<organism evidence="2 3">
    <name type="scientific">Liparis tanakae</name>
    <name type="common">Tanaka's snailfish</name>
    <dbReference type="NCBI Taxonomy" id="230148"/>
    <lineage>
        <taxon>Eukaryota</taxon>
        <taxon>Metazoa</taxon>
        <taxon>Chordata</taxon>
        <taxon>Craniata</taxon>
        <taxon>Vertebrata</taxon>
        <taxon>Euteleostomi</taxon>
        <taxon>Actinopterygii</taxon>
        <taxon>Neopterygii</taxon>
        <taxon>Teleostei</taxon>
        <taxon>Neoteleostei</taxon>
        <taxon>Acanthomorphata</taxon>
        <taxon>Eupercaria</taxon>
        <taxon>Perciformes</taxon>
        <taxon>Cottioidei</taxon>
        <taxon>Cottales</taxon>
        <taxon>Liparidae</taxon>
        <taxon>Liparis</taxon>
    </lineage>
</organism>
<feature type="compositionally biased region" description="Polar residues" evidence="1">
    <location>
        <begin position="95"/>
        <end position="111"/>
    </location>
</feature>
<dbReference type="Proteomes" id="UP000314294">
    <property type="component" value="Unassembled WGS sequence"/>
</dbReference>
<evidence type="ECO:0000313" key="3">
    <source>
        <dbReference type="Proteomes" id="UP000314294"/>
    </source>
</evidence>
<feature type="region of interest" description="Disordered" evidence="1">
    <location>
        <begin position="1"/>
        <end position="120"/>
    </location>
</feature>
<protein>
    <submittedName>
        <fullName evidence="2">Uncharacterized protein</fullName>
    </submittedName>
</protein>
<dbReference type="AlphaFoldDB" id="A0A4Z2EN69"/>
<keyword evidence="3" id="KW-1185">Reference proteome</keyword>
<feature type="compositionally biased region" description="Basic and acidic residues" evidence="1">
    <location>
        <begin position="15"/>
        <end position="25"/>
    </location>
</feature>
<feature type="compositionally biased region" description="Basic and acidic residues" evidence="1">
    <location>
        <begin position="231"/>
        <end position="241"/>
    </location>
</feature>
<gene>
    <name evidence="2" type="ORF">EYF80_059620</name>
</gene>
<feature type="region of interest" description="Disordered" evidence="1">
    <location>
        <begin position="161"/>
        <end position="275"/>
    </location>
</feature>
<proteinExistence type="predicted"/>
<comment type="caution">
    <text evidence="2">The sequence shown here is derived from an EMBL/GenBank/DDBJ whole genome shotgun (WGS) entry which is preliminary data.</text>
</comment>
<sequence>MAACAHAPSDAITEPAERGYRERHGVMRRNGGYVERKNEQQRAGGCGALRSWRSRSREDEACDVMLPRLRREDLRERRPEARERLARHGTDAHPRQSSRSAGDTSAGQSETSMEHRRRPMAASRWACPVLQPSWCPDGSGCGAQQQQRPPVRLQLDPHRTMGVAEPGSKYDHRQDHHQDQDHHHLDHLDHQDNLDHRHAPLGDTSERQQEEEAQPAERQQRTGRRTSLLPERQRRDARSETGTETGSGSHAPVACGMRVRDRPADLRTSSPLRGI</sequence>
<evidence type="ECO:0000313" key="2">
    <source>
        <dbReference type="EMBL" id="TNN30228.1"/>
    </source>
</evidence>
<dbReference type="EMBL" id="SRLO01004728">
    <property type="protein sequence ID" value="TNN30228.1"/>
    <property type="molecule type" value="Genomic_DNA"/>
</dbReference>
<reference evidence="2 3" key="1">
    <citation type="submission" date="2019-03" db="EMBL/GenBank/DDBJ databases">
        <title>First draft genome of Liparis tanakae, snailfish: a comprehensive survey of snailfish specific genes.</title>
        <authorList>
            <person name="Kim W."/>
            <person name="Song I."/>
            <person name="Jeong J.-H."/>
            <person name="Kim D."/>
            <person name="Kim S."/>
            <person name="Ryu S."/>
            <person name="Song J.Y."/>
            <person name="Lee S.K."/>
        </authorList>
    </citation>
    <scope>NUCLEOTIDE SEQUENCE [LARGE SCALE GENOMIC DNA]</scope>
    <source>
        <tissue evidence="2">Muscle</tissue>
    </source>
</reference>